<dbReference type="InterPro" id="IPR015300">
    <property type="entry name" value="DNA-bd_pseudobarrel_sf"/>
</dbReference>
<reference evidence="6 7" key="1">
    <citation type="submission" date="2019-01" db="EMBL/GenBank/DDBJ databases">
        <title>Sequencing of cultivated peanut Arachis hypogaea provides insights into genome evolution and oil improvement.</title>
        <authorList>
            <person name="Chen X."/>
        </authorList>
    </citation>
    <scope>NUCLEOTIDE SEQUENCE [LARGE SCALE GENOMIC DNA]</scope>
    <source>
        <strain evidence="7">cv. Fuhuasheng</strain>
        <tissue evidence="6">Leaves</tissue>
    </source>
</reference>
<dbReference type="SUPFAM" id="SSF101936">
    <property type="entry name" value="DNA-binding pseudobarrel domain"/>
    <property type="match status" value="1"/>
</dbReference>
<evidence type="ECO:0000313" key="6">
    <source>
        <dbReference type="EMBL" id="RYQ83545.1"/>
    </source>
</evidence>
<proteinExistence type="predicted"/>
<dbReference type="Gene3D" id="2.40.330.10">
    <property type="entry name" value="DNA-binding pseudobarrel domain"/>
    <property type="match status" value="1"/>
</dbReference>
<dbReference type="GO" id="GO:0003677">
    <property type="term" value="F:DNA binding"/>
    <property type="evidence" value="ECO:0007669"/>
    <property type="project" value="UniProtKB-KW"/>
</dbReference>
<name>A0A444X1M4_ARAHY</name>
<evidence type="ECO:0008006" key="8">
    <source>
        <dbReference type="Google" id="ProtNLM"/>
    </source>
</evidence>
<evidence type="ECO:0000256" key="2">
    <source>
        <dbReference type="ARBA" id="ARBA00023015"/>
    </source>
</evidence>
<comment type="subcellular location">
    <subcellularLocation>
        <location evidence="1">Nucleus</location>
    </subcellularLocation>
</comment>
<keyword evidence="5" id="KW-0539">Nucleus</keyword>
<comment type="caution">
    <text evidence="6">The sequence shown here is derived from an EMBL/GenBank/DDBJ whole genome shotgun (WGS) entry which is preliminary data.</text>
</comment>
<evidence type="ECO:0000256" key="4">
    <source>
        <dbReference type="ARBA" id="ARBA00023163"/>
    </source>
</evidence>
<keyword evidence="2" id="KW-0805">Transcription regulation</keyword>
<sequence length="222" mass="24619">MCLWPSADSSENGDPNPDFYRLLFLALDPVARRVAVSGPFYLAFRHELRDFMMFKDNHGNEFRVMLDKVGNNAFFSEGFRSMVTAYNIRHGAWLCAYYQGDGTLCISIRNLDGSRIIYLRTHSRSNCTGPTMSSMNPLRSGTLSRDVVRTGNVIPPFAIGYTPPPSPVRSNTFGSPQYPTNSLGCPVYFASTASQASPVHQVHISSPRRAHSLPVARANGHI</sequence>
<gene>
    <name evidence="6" type="ORF">Ahy_B10g102268</name>
</gene>
<organism evidence="6 7">
    <name type="scientific">Arachis hypogaea</name>
    <name type="common">Peanut</name>
    <dbReference type="NCBI Taxonomy" id="3818"/>
    <lineage>
        <taxon>Eukaryota</taxon>
        <taxon>Viridiplantae</taxon>
        <taxon>Streptophyta</taxon>
        <taxon>Embryophyta</taxon>
        <taxon>Tracheophyta</taxon>
        <taxon>Spermatophyta</taxon>
        <taxon>Magnoliopsida</taxon>
        <taxon>eudicotyledons</taxon>
        <taxon>Gunneridae</taxon>
        <taxon>Pentapetalae</taxon>
        <taxon>rosids</taxon>
        <taxon>fabids</taxon>
        <taxon>Fabales</taxon>
        <taxon>Fabaceae</taxon>
        <taxon>Papilionoideae</taxon>
        <taxon>50 kb inversion clade</taxon>
        <taxon>dalbergioids sensu lato</taxon>
        <taxon>Dalbergieae</taxon>
        <taxon>Pterocarpus clade</taxon>
        <taxon>Arachis</taxon>
    </lineage>
</organism>
<keyword evidence="7" id="KW-1185">Reference proteome</keyword>
<dbReference type="GO" id="GO:0005634">
    <property type="term" value="C:nucleus"/>
    <property type="evidence" value="ECO:0007669"/>
    <property type="project" value="UniProtKB-SubCell"/>
</dbReference>
<evidence type="ECO:0000256" key="3">
    <source>
        <dbReference type="ARBA" id="ARBA00023125"/>
    </source>
</evidence>
<evidence type="ECO:0000313" key="7">
    <source>
        <dbReference type="Proteomes" id="UP000289738"/>
    </source>
</evidence>
<accession>A0A444X1M4</accession>
<dbReference type="EMBL" id="SDMP01000020">
    <property type="protein sequence ID" value="RYQ83545.1"/>
    <property type="molecule type" value="Genomic_DNA"/>
</dbReference>
<evidence type="ECO:0000256" key="5">
    <source>
        <dbReference type="ARBA" id="ARBA00023242"/>
    </source>
</evidence>
<keyword evidence="4" id="KW-0804">Transcription</keyword>
<dbReference type="AlphaFoldDB" id="A0A444X1M4"/>
<dbReference type="Proteomes" id="UP000289738">
    <property type="component" value="Chromosome B10"/>
</dbReference>
<protein>
    <recommendedName>
        <fullName evidence="8">TF-B3 domain-containing protein</fullName>
    </recommendedName>
</protein>
<keyword evidence="3" id="KW-0238">DNA-binding</keyword>
<evidence type="ECO:0000256" key="1">
    <source>
        <dbReference type="ARBA" id="ARBA00004123"/>
    </source>
</evidence>